<keyword evidence="2" id="KW-0732">Signal</keyword>
<dbReference type="OrthoDB" id="9778320at2"/>
<gene>
    <name evidence="5" type="ORF">C1I91_04455</name>
</gene>
<sequence length="305" mass="34475">MNNKKSVILKLTITFIIPLILMVSLLSLQNANYNPLSLLSFNTFKLFNNTKMTNNHVNEKSANSSTNLSSNDSSAAKALSKSQISYGIPVLCYHDVNPTVGNELLLHPNKFRKHMQYLKDHGYTTLSMDQLYSFLKEDGALPEKPVVLTFDDGYVGNYTYAFPILKEFGFKATIFIISDCIDLGPYMTSEQIKEMSSYGIDIESHTTNHCDLSKMSLKAQTTDLEKSKEKLEHLINKPIDYLAYPYGKYNMNTRKAAAAAGYKMGFSIHGALTDKKDNLYNLDRLYVSNNNSMIDFIRILSTKSR</sequence>
<evidence type="ECO:0000256" key="3">
    <source>
        <dbReference type="SAM" id="Phobius"/>
    </source>
</evidence>
<keyword evidence="3" id="KW-0812">Transmembrane</keyword>
<dbReference type="InterPro" id="IPR051398">
    <property type="entry name" value="Polysacch_Deacetylase"/>
</dbReference>
<dbReference type="GO" id="GO:0016810">
    <property type="term" value="F:hydrolase activity, acting on carbon-nitrogen (but not peptide) bonds"/>
    <property type="evidence" value="ECO:0007669"/>
    <property type="project" value="InterPro"/>
</dbReference>
<keyword evidence="3" id="KW-0472">Membrane</keyword>
<dbReference type="Pfam" id="PF01522">
    <property type="entry name" value="Polysacc_deac_1"/>
    <property type="match status" value="1"/>
</dbReference>
<dbReference type="CDD" id="cd10918">
    <property type="entry name" value="CE4_NodB_like_5s_6s"/>
    <property type="match status" value="1"/>
</dbReference>
<evidence type="ECO:0000256" key="1">
    <source>
        <dbReference type="ARBA" id="ARBA00004613"/>
    </source>
</evidence>
<proteinExistence type="predicted"/>
<evidence type="ECO:0000313" key="5">
    <source>
        <dbReference type="EMBL" id="QAA30971.1"/>
    </source>
</evidence>
<evidence type="ECO:0000256" key="2">
    <source>
        <dbReference type="ARBA" id="ARBA00022729"/>
    </source>
</evidence>
<protein>
    <submittedName>
        <fullName evidence="5">Polysaccharide deacetylase</fullName>
    </submittedName>
</protein>
<keyword evidence="3" id="KW-1133">Transmembrane helix</keyword>
<comment type="subcellular location">
    <subcellularLocation>
        <location evidence="1">Secreted</location>
    </subcellularLocation>
</comment>
<dbReference type="PANTHER" id="PTHR34216:SF3">
    <property type="entry name" value="POLY-BETA-1,6-N-ACETYL-D-GLUCOSAMINE N-DEACETYLASE"/>
    <property type="match status" value="1"/>
</dbReference>
<dbReference type="EMBL" id="CP025746">
    <property type="protein sequence ID" value="QAA30971.1"/>
    <property type="molecule type" value="Genomic_DNA"/>
</dbReference>
<name>A0A3R5QW87_9CLOT</name>
<dbReference type="AlphaFoldDB" id="A0A3R5QW87"/>
<dbReference type="GO" id="GO:0005975">
    <property type="term" value="P:carbohydrate metabolic process"/>
    <property type="evidence" value="ECO:0007669"/>
    <property type="project" value="InterPro"/>
</dbReference>
<dbReference type="PANTHER" id="PTHR34216">
    <property type="match status" value="1"/>
</dbReference>
<dbReference type="SUPFAM" id="SSF88713">
    <property type="entry name" value="Glycoside hydrolase/deacetylase"/>
    <property type="match status" value="1"/>
</dbReference>
<evidence type="ECO:0000313" key="6">
    <source>
        <dbReference type="Proteomes" id="UP000286268"/>
    </source>
</evidence>
<feature type="domain" description="NodB homology" evidence="4">
    <location>
        <begin position="144"/>
        <end position="305"/>
    </location>
</feature>
<evidence type="ECO:0000259" key="4">
    <source>
        <dbReference type="PROSITE" id="PS51677"/>
    </source>
</evidence>
<accession>A0A3R5QW87</accession>
<dbReference type="InterPro" id="IPR011330">
    <property type="entry name" value="Glyco_hydro/deAcase_b/a-brl"/>
</dbReference>
<dbReference type="InterPro" id="IPR002509">
    <property type="entry name" value="NODB_dom"/>
</dbReference>
<feature type="transmembrane region" description="Helical" evidence="3">
    <location>
        <begin position="7"/>
        <end position="28"/>
    </location>
</feature>
<dbReference type="Proteomes" id="UP000286268">
    <property type="component" value="Chromosome"/>
</dbReference>
<dbReference type="RefSeq" id="WP_128211494.1">
    <property type="nucleotide sequence ID" value="NZ_CP025746.1"/>
</dbReference>
<dbReference type="KEGG" id="cmah:C1I91_04455"/>
<keyword evidence="6" id="KW-1185">Reference proteome</keyword>
<dbReference type="GO" id="GO:0005576">
    <property type="term" value="C:extracellular region"/>
    <property type="evidence" value="ECO:0007669"/>
    <property type="project" value="UniProtKB-SubCell"/>
</dbReference>
<dbReference type="Gene3D" id="3.20.20.370">
    <property type="entry name" value="Glycoside hydrolase/deacetylase"/>
    <property type="match status" value="1"/>
</dbReference>
<organism evidence="5 6">
    <name type="scientific">Clostridium manihotivorum</name>
    <dbReference type="NCBI Taxonomy" id="2320868"/>
    <lineage>
        <taxon>Bacteria</taxon>
        <taxon>Bacillati</taxon>
        <taxon>Bacillota</taxon>
        <taxon>Clostridia</taxon>
        <taxon>Eubacteriales</taxon>
        <taxon>Clostridiaceae</taxon>
        <taxon>Clostridium</taxon>
    </lineage>
</organism>
<dbReference type="PROSITE" id="PS51677">
    <property type="entry name" value="NODB"/>
    <property type="match status" value="1"/>
</dbReference>
<reference evidence="5 6" key="1">
    <citation type="submission" date="2018-01" db="EMBL/GenBank/DDBJ databases">
        <title>Genome Sequencing and Assembly of Anaerobacter polyendosporus strain CT4.</title>
        <authorList>
            <person name="Tachaapaikoon C."/>
            <person name="Sutheeworapong S."/>
            <person name="Jenjaroenpun P."/>
            <person name="Wongsurawat T."/>
            <person name="Nookeaw I."/>
            <person name="Cheawchanlertfa P."/>
            <person name="Kosugi A."/>
            <person name="Cheevadhanarak S."/>
            <person name="Ratanakhanokchai K."/>
        </authorList>
    </citation>
    <scope>NUCLEOTIDE SEQUENCE [LARGE SCALE GENOMIC DNA]</scope>
    <source>
        <strain evidence="5 6">CT4</strain>
    </source>
</reference>